<evidence type="ECO:0000313" key="2">
    <source>
        <dbReference type="EMBL" id="SKC71478.1"/>
    </source>
</evidence>
<organism evidence="2 3">
    <name type="scientific">Krasilnikoviella flava</name>
    <dbReference type="NCBI Taxonomy" id="526729"/>
    <lineage>
        <taxon>Bacteria</taxon>
        <taxon>Bacillati</taxon>
        <taxon>Actinomycetota</taxon>
        <taxon>Actinomycetes</taxon>
        <taxon>Micrococcales</taxon>
        <taxon>Promicromonosporaceae</taxon>
        <taxon>Krasilnikoviella</taxon>
    </lineage>
</organism>
<dbReference type="STRING" id="526729.SAMN04324258_2999"/>
<reference evidence="2 3" key="1">
    <citation type="submission" date="2017-02" db="EMBL/GenBank/DDBJ databases">
        <authorList>
            <person name="Peterson S.W."/>
        </authorList>
    </citation>
    <scope>NUCLEOTIDE SEQUENCE [LARGE SCALE GENOMIC DNA]</scope>
    <source>
        <strain evidence="2 3">DSM 21481</strain>
    </source>
</reference>
<protein>
    <recommendedName>
        <fullName evidence="4">Transcriptional regulator, AbiEi antitoxin, Type IV TA system</fullName>
    </recommendedName>
</protein>
<feature type="region of interest" description="Disordered" evidence="1">
    <location>
        <begin position="220"/>
        <end position="247"/>
    </location>
</feature>
<dbReference type="EMBL" id="FUZQ01000005">
    <property type="protein sequence ID" value="SKC71478.1"/>
    <property type="molecule type" value="Genomic_DNA"/>
</dbReference>
<evidence type="ECO:0008006" key="4">
    <source>
        <dbReference type="Google" id="ProtNLM"/>
    </source>
</evidence>
<dbReference type="OrthoDB" id="3254844at2"/>
<dbReference type="AlphaFoldDB" id="A0A1T5L7T8"/>
<evidence type="ECO:0000256" key="1">
    <source>
        <dbReference type="SAM" id="MobiDB-lite"/>
    </source>
</evidence>
<dbReference type="Proteomes" id="UP000189777">
    <property type="component" value="Unassembled WGS sequence"/>
</dbReference>
<proteinExistence type="predicted"/>
<keyword evidence="3" id="KW-1185">Reference proteome</keyword>
<dbReference type="RefSeq" id="WP_079575270.1">
    <property type="nucleotide sequence ID" value="NZ_FUZQ01000005.1"/>
</dbReference>
<evidence type="ECO:0000313" key="3">
    <source>
        <dbReference type="Proteomes" id="UP000189777"/>
    </source>
</evidence>
<sequence length="247" mass="25246">MSPFAVLATVPAPLPALRRTARDLAPARARRLGDLLAPAARTTGPLVHPDDVGGRAAWDVLVADGALEVVRGDTAVVAGTAVPPALRATLLAGALPTGAVIAGRTAAWVHAGRAACARPTDGLDLTYPAGGHRPEVWGAGLVWQAPLLRDDTVTLGGARVTAPLRTVVDVAVHVPGDDDAALLARVVADACGVRLPDAAALLERRARVVGRPRARRVLARAAQLPQPGAAHDRATAPVLRAPPAPLP</sequence>
<name>A0A1T5L7T8_9MICO</name>
<accession>A0A1T5L7T8</accession>
<gene>
    <name evidence="2" type="ORF">SAMN04324258_2999</name>
</gene>